<evidence type="ECO:0000256" key="3">
    <source>
        <dbReference type="ARBA" id="ARBA00022822"/>
    </source>
</evidence>
<dbReference type="GO" id="GO:0005829">
    <property type="term" value="C:cytosol"/>
    <property type="evidence" value="ECO:0007669"/>
    <property type="project" value="TreeGrafter"/>
</dbReference>
<reference evidence="6" key="1">
    <citation type="submission" date="2023-02" db="EMBL/GenBank/DDBJ databases">
        <title>Actinokineospora globicatena NBRC 15670.</title>
        <authorList>
            <person name="Ichikawa N."/>
            <person name="Sato H."/>
            <person name="Tonouchi N."/>
        </authorList>
    </citation>
    <scope>NUCLEOTIDE SEQUENCE</scope>
    <source>
        <strain evidence="6">NBRC 15670</strain>
    </source>
</reference>
<evidence type="ECO:0000313" key="7">
    <source>
        <dbReference type="Proteomes" id="UP001165042"/>
    </source>
</evidence>
<name>A0A9W6V7X5_9PSEU</name>
<gene>
    <name evidence="6" type="ORF">Aglo03_02070</name>
</gene>
<sequence length="282" mass="28917">MPDPGTLAALFDAAHDRGGEDAVDYPGAVNIVGTGGGPRTVNISTAAAIVAAAMGVRVVKTGSPGRSSQSGSFDVLGGARVRLAGSHTELADMVDRFGVGFAGFFVYPVEVPLLVAEIVPLDLRVLGRFVNTVGPFLARLSVSAQLTGVSRPDDLPALRTLAERRVGQRTWLCHNATGVDELVSFAANWVHEGGSGRGLRLEPSGRGAVADLAPGPDPVADLRSVLSGRARATTVETVCLNAAALAVLSGATTDWGRARYDATEVVRGGAALALLDRLGGDG</sequence>
<evidence type="ECO:0000256" key="1">
    <source>
        <dbReference type="ARBA" id="ARBA00022676"/>
    </source>
</evidence>
<evidence type="ECO:0000256" key="4">
    <source>
        <dbReference type="ARBA" id="ARBA00023141"/>
    </source>
</evidence>
<keyword evidence="3" id="KW-0028">Amino-acid biosynthesis</keyword>
<keyword evidence="7" id="KW-1185">Reference proteome</keyword>
<dbReference type="InterPro" id="IPR035902">
    <property type="entry name" value="Nuc_phospho_transferase"/>
</dbReference>
<keyword evidence="4" id="KW-0057">Aromatic amino acid biosynthesis</keyword>
<dbReference type="InterPro" id="IPR005940">
    <property type="entry name" value="Anthranilate_Pribosyl_Tfrase"/>
</dbReference>
<dbReference type="PANTHER" id="PTHR43285">
    <property type="entry name" value="ANTHRANILATE PHOSPHORIBOSYLTRANSFERASE"/>
    <property type="match status" value="1"/>
</dbReference>
<organism evidence="6 7">
    <name type="scientific">Actinokineospora globicatena</name>
    <dbReference type="NCBI Taxonomy" id="103729"/>
    <lineage>
        <taxon>Bacteria</taxon>
        <taxon>Bacillati</taxon>
        <taxon>Actinomycetota</taxon>
        <taxon>Actinomycetes</taxon>
        <taxon>Pseudonocardiales</taxon>
        <taxon>Pseudonocardiaceae</taxon>
        <taxon>Actinokineospora</taxon>
    </lineage>
</organism>
<dbReference type="SUPFAM" id="SSF52418">
    <property type="entry name" value="Nucleoside phosphorylase/phosphoribosyltransferase catalytic domain"/>
    <property type="match status" value="1"/>
</dbReference>
<dbReference type="Pfam" id="PF00591">
    <property type="entry name" value="Glycos_transf_3"/>
    <property type="match status" value="1"/>
</dbReference>
<dbReference type="GO" id="GO:0000162">
    <property type="term" value="P:L-tryptophan biosynthetic process"/>
    <property type="evidence" value="ECO:0007669"/>
    <property type="project" value="UniProtKB-KW"/>
</dbReference>
<evidence type="ECO:0000259" key="5">
    <source>
        <dbReference type="Pfam" id="PF00591"/>
    </source>
</evidence>
<keyword evidence="3" id="KW-0822">Tryptophan biosynthesis</keyword>
<dbReference type="EMBL" id="BSSD01000001">
    <property type="protein sequence ID" value="GLW89391.1"/>
    <property type="molecule type" value="Genomic_DNA"/>
</dbReference>
<comment type="caution">
    <text evidence="6">The sequence shown here is derived from an EMBL/GenBank/DDBJ whole genome shotgun (WGS) entry which is preliminary data.</text>
</comment>
<dbReference type="PANTHER" id="PTHR43285:SF2">
    <property type="entry name" value="ANTHRANILATE PHOSPHORIBOSYLTRANSFERASE"/>
    <property type="match status" value="1"/>
</dbReference>
<dbReference type="AlphaFoldDB" id="A0A9W6V7X5"/>
<evidence type="ECO:0000256" key="2">
    <source>
        <dbReference type="ARBA" id="ARBA00022679"/>
    </source>
</evidence>
<protein>
    <recommendedName>
        <fullName evidence="5">Glycosyl transferase family 3 domain-containing protein</fullName>
    </recommendedName>
</protein>
<evidence type="ECO:0000313" key="6">
    <source>
        <dbReference type="EMBL" id="GLW89391.1"/>
    </source>
</evidence>
<dbReference type="Proteomes" id="UP001165042">
    <property type="component" value="Unassembled WGS sequence"/>
</dbReference>
<keyword evidence="1" id="KW-0328">Glycosyltransferase</keyword>
<feature type="domain" description="Glycosyl transferase family 3" evidence="5">
    <location>
        <begin position="28"/>
        <end position="272"/>
    </location>
</feature>
<dbReference type="GO" id="GO:0004048">
    <property type="term" value="F:anthranilate phosphoribosyltransferase activity"/>
    <property type="evidence" value="ECO:0007669"/>
    <property type="project" value="InterPro"/>
</dbReference>
<dbReference type="Gene3D" id="3.40.1030.10">
    <property type="entry name" value="Nucleoside phosphorylase/phosphoribosyltransferase catalytic domain"/>
    <property type="match status" value="1"/>
</dbReference>
<dbReference type="InterPro" id="IPR000312">
    <property type="entry name" value="Glycosyl_Trfase_fam3"/>
</dbReference>
<proteinExistence type="predicted"/>
<keyword evidence="2" id="KW-0808">Transferase</keyword>
<accession>A0A9W6V7X5</accession>